<protein>
    <submittedName>
        <fullName evidence="1">Uncharacterized protein</fullName>
    </submittedName>
</protein>
<organism evidence="1 2">
    <name type="scientific">Pseudomonas gessardii</name>
    <dbReference type="NCBI Taxonomy" id="78544"/>
    <lineage>
        <taxon>Bacteria</taxon>
        <taxon>Pseudomonadati</taxon>
        <taxon>Pseudomonadota</taxon>
        <taxon>Gammaproteobacteria</taxon>
        <taxon>Pseudomonadales</taxon>
        <taxon>Pseudomonadaceae</taxon>
        <taxon>Pseudomonas</taxon>
    </lineage>
</organism>
<dbReference type="EMBL" id="WKED01000045">
    <property type="protein sequence ID" value="MCF5109269.1"/>
    <property type="molecule type" value="Genomic_DNA"/>
</dbReference>
<name>A0ABS9FAA0_9PSED</name>
<reference evidence="1 2" key="1">
    <citation type="submission" date="2019-11" db="EMBL/GenBank/DDBJ databases">
        <title>Epiphytic Pseudomonas syringae from cherry orchards.</title>
        <authorList>
            <person name="Hulin M.T."/>
        </authorList>
    </citation>
    <scope>NUCLEOTIDE SEQUENCE [LARGE SCALE GENOMIC DNA]</scope>
    <source>
        <strain evidence="1 2">PA-6-5B</strain>
    </source>
</reference>
<dbReference type="RefSeq" id="WP_236310324.1">
    <property type="nucleotide sequence ID" value="NZ_WKED01000045.1"/>
</dbReference>
<accession>A0ABS9FAA0</accession>
<evidence type="ECO:0000313" key="2">
    <source>
        <dbReference type="Proteomes" id="UP000814003"/>
    </source>
</evidence>
<dbReference type="Proteomes" id="UP000814003">
    <property type="component" value="Unassembled WGS sequence"/>
</dbReference>
<gene>
    <name evidence="1" type="ORF">GIW56_20775</name>
</gene>
<keyword evidence="2" id="KW-1185">Reference proteome</keyword>
<evidence type="ECO:0000313" key="1">
    <source>
        <dbReference type="EMBL" id="MCF5109269.1"/>
    </source>
</evidence>
<comment type="caution">
    <text evidence="1">The sequence shown here is derived from an EMBL/GenBank/DDBJ whole genome shotgun (WGS) entry which is preliminary data.</text>
</comment>
<proteinExistence type="predicted"/>
<sequence>METPLKKSSDPTPNNLKKALVVAINEHVDEDVTLVIDGITVNCFASVCPYEISIGNTYDIELTLTLTENYEIQSVTSIDRLVEKKENGYAYFLYGKLCNDIFNTFTVFHGEEIHYEHPELNDQFIKLEVSRIDAAFL</sequence>